<keyword evidence="1" id="KW-1133">Transmembrane helix</keyword>
<dbReference type="AlphaFoldDB" id="X7F138"/>
<reference evidence="2 3" key="1">
    <citation type="submission" date="2014-01" db="EMBL/GenBank/DDBJ databases">
        <title>Roseivivax isoporae LMG 25204 Genome Sequencing.</title>
        <authorList>
            <person name="Lai Q."/>
            <person name="Li G."/>
            <person name="Shao Z."/>
        </authorList>
    </citation>
    <scope>NUCLEOTIDE SEQUENCE [LARGE SCALE GENOMIC DNA]</scope>
    <source>
        <strain evidence="2 3">LMG 25204</strain>
    </source>
</reference>
<evidence type="ECO:0000313" key="2">
    <source>
        <dbReference type="EMBL" id="ETX26480.1"/>
    </source>
</evidence>
<accession>X7F138</accession>
<name>X7F138_9RHOB</name>
<proteinExistence type="predicted"/>
<sequence length="100" mass="10940">MSDYAKVPCTCPIDRQLPPGSGFVLASLLGLGAYALAACVLLVSGSWLWTLLTWLLASSIGLAGVIAMQAVREHLARRACLDARCRFRDLLHPRWRSMNV</sequence>
<feature type="transmembrane region" description="Helical" evidence="1">
    <location>
        <begin position="49"/>
        <end position="68"/>
    </location>
</feature>
<dbReference type="Proteomes" id="UP000023430">
    <property type="component" value="Unassembled WGS sequence"/>
</dbReference>
<evidence type="ECO:0000256" key="1">
    <source>
        <dbReference type="SAM" id="Phobius"/>
    </source>
</evidence>
<protein>
    <submittedName>
        <fullName evidence="2">Uncharacterized protein</fullName>
    </submittedName>
</protein>
<comment type="caution">
    <text evidence="2">The sequence shown here is derived from an EMBL/GenBank/DDBJ whole genome shotgun (WGS) entry which is preliminary data.</text>
</comment>
<gene>
    <name evidence="2" type="ORF">RISW2_01735</name>
</gene>
<keyword evidence="1" id="KW-0812">Transmembrane</keyword>
<evidence type="ECO:0000313" key="3">
    <source>
        <dbReference type="Proteomes" id="UP000023430"/>
    </source>
</evidence>
<keyword evidence="1" id="KW-0472">Membrane</keyword>
<dbReference type="EMBL" id="JAME01000100">
    <property type="protein sequence ID" value="ETX26480.1"/>
    <property type="molecule type" value="Genomic_DNA"/>
</dbReference>
<dbReference type="STRING" id="1449351.RISW2_01735"/>
<organism evidence="2 3">
    <name type="scientific">Roseivivax isoporae LMG 25204</name>
    <dbReference type="NCBI Taxonomy" id="1449351"/>
    <lineage>
        <taxon>Bacteria</taxon>
        <taxon>Pseudomonadati</taxon>
        <taxon>Pseudomonadota</taxon>
        <taxon>Alphaproteobacteria</taxon>
        <taxon>Rhodobacterales</taxon>
        <taxon>Roseobacteraceae</taxon>
        <taxon>Roseivivax</taxon>
    </lineage>
</organism>
<dbReference type="RefSeq" id="WP_162164360.1">
    <property type="nucleotide sequence ID" value="NZ_JAME01000100.1"/>
</dbReference>
<keyword evidence="3" id="KW-1185">Reference proteome</keyword>
<feature type="transmembrane region" description="Helical" evidence="1">
    <location>
        <begin position="23"/>
        <end position="43"/>
    </location>
</feature>